<evidence type="ECO:0000313" key="3">
    <source>
        <dbReference type="Proteomes" id="UP000179769"/>
    </source>
</evidence>
<feature type="domain" description="Thioesterase" evidence="1">
    <location>
        <begin position="55"/>
        <end position="119"/>
    </location>
</feature>
<sequence>MTTTDEVQYVTHTDDHILLELGFGLDLVGDEWHGSAPVVPELFAPGTRSVRTSILAIWADTVAGYTVMDRFAPRVPVTLDLDVQVFAPPRESETIDVAARLVKAGRSVGVVEVEFTGSGGDQIGFAVTSFMAAPNPALVMAPDLADLKTRPRRSPGRRLSRPLAERARCEILAPGVATLPRAEDAINASNTINGGLLALTAEEAALSLTPGETLASLGIRYLRPARVGPVVATALVHDGLGRVEVRDTGADNRLAVLATTRTFGRAR</sequence>
<evidence type="ECO:0000313" key="2">
    <source>
        <dbReference type="EMBL" id="OHV20957.1"/>
    </source>
</evidence>
<reference evidence="3" key="1">
    <citation type="submission" date="2016-07" db="EMBL/GenBank/DDBJ databases">
        <title>Frankia sp. NRRL B-16219 Genome sequencing.</title>
        <authorList>
            <person name="Ghodhbane-Gtari F."/>
            <person name="Swanson E."/>
            <person name="Gueddou A."/>
            <person name="Louati M."/>
            <person name="Nouioui I."/>
            <person name="Hezbri K."/>
            <person name="Abebe-Akele F."/>
            <person name="Simpson S."/>
            <person name="Morris K."/>
            <person name="Thomas K."/>
            <person name="Gtari M."/>
            <person name="Tisa L.S."/>
        </authorList>
    </citation>
    <scope>NUCLEOTIDE SEQUENCE [LARGE SCALE GENOMIC DNA]</scope>
    <source>
        <strain evidence="3">NRRL B-16219</strain>
    </source>
</reference>
<dbReference type="AlphaFoldDB" id="A0A1S1PI71"/>
<gene>
    <name evidence="2" type="ORF">BBK14_27500</name>
</gene>
<keyword evidence="3" id="KW-1185">Reference proteome</keyword>
<comment type="caution">
    <text evidence="2">The sequence shown here is derived from an EMBL/GenBank/DDBJ whole genome shotgun (WGS) entry which is preliminary data.</text>
</comment>
<dbReference type="RefSeq" id="WP_071066668.1">
    <property type="nucleotide sequence ID" value="NZ_MAXA01000260.1"/>
</dbReference>
<dbReference type="InterPro" id="IPR006683">
    <property type="entry name" value="Thioestr_dom"/>
</dbReference>
<protein>
    <submittedName>
        <fullName evidence="2">Thioesterase</fullName>
    </submittedName>
</protein>
<proteinExistence type="predicted"/>
<dbReference type="OrthoDB" id="4528430at2"/>
<evidence type="ECO:0000259" key="1">
    <source>
        <dbReference type="Pfam" id="PF03061"/>
    </source>
</evidence>
<dbReference type="Gene3D" id="3.10.129.10">
    <property type="entry name" value="Hotdog Thioesterase"/>
    <property type="match status" value="2"/>
</dbReference>
<dbReference type="Proteomes" id="UP000179769">
    <property type="component" value="Unassembled WGS sequence"/>
</dbReference>
<dbReference type="InterPro" id="IPR029069">
    <property type="entry name" value="HotDog_dom_sf"/>
</dbReference>
<organism evidence="2 3">
    <name type="scientific">Parafrankia soli</name>
    <dbReference type="NCBI Taxonomy" id="2599596"/>
    <lineage>
        <taxon>Bacteria</taxon>
        <taxon>Bacillati</taxon>
        <taxon>Actinomycetota</taxon>
        <taxon>Actinomycetes</taxon>
        <taxon>Frankiales</taxon>
        <taxon>Frankiaceae</taxon>
        <taxon>Parafrankia</taxon>
    </lineage>
</organism>
<dbReference type="Pfam" id="PF03061">
    <property type="entry name" value="4HBT"/>
    <property type="match status" value="1"/>
</dbReference>
<dbReference type="SUPFAM" id="SSF54637">
    <property type="entry name" value="Thioesterase/thiol ester dehydrase-isomerase"/>
    <property type="match status" value="2"/>
</dbReference>
<dbReference type="EMBL" id="MAXA01000260">
    <property type="protein sequence ID" value="OHV20957.1"/>
    <property type="molecule type" value="Genomic_DNA"/>
</dbReference>
<accession>A0A1S1PI71</accession>
<name>A0A1S1PI71_9ACTN</name>